<evidence type="ECO:0000256" key="5">
    <source>
        <dbReference type="ARBA" id="ARBA00022598"/>
    </source>
</evidence>
<evidence type="ECO:0000256" key="2">
    <source>
        <dbReference type="ARBA" id="ARBA00010897"/>
    </source>
</evidence>
<keyword evidence="10" id="KW-1185">Reference proteome</keyword>
<evidence type="ECO:0000259" key="7">
    <source>
        <dbReference type="Pfam" id="PF04095"/>
    </source>
</evidence>
<dbReference type="UniPathway" id="UPA00253">
    <property type="reaction ID" value="UER00457"/>
</dbReference>
<dbReference type="AlphaFoldDB" id="A0A367UK93"/>
<dbReference type="Pfam" id="PF04095">
    <property type="entry name" value="NAPRTase"/>
    <property type="match status" value="1"/>
</dbReference>
<evidence type="ECO:0000256" key="4">
    <source>
        <dbReference type="ARBA" id="ARBA00022553"/>
    </source>
</evidence>
<dbReference type="EC" id="6.3.4.21" evidence="3"/>
<dbReference type="InterPro" id="IPR036068">
    <property type="entry name" value="Nicotinate_pribotase-like_C"/>
</dbReference>
<protein>
    <recommendedName>
        <fullName evidence="3">nicotinate phosphoribosyltransferase</fullName>
        <ecNumber evidence="3">6.3.4.21</ecNumber>
    </recommendedName>
</protein>
<dbReference type="GO" id="GO:0004516">
    <property type="term" value="F:nicotinate phosphoribosyltransferase activity"/>
    <property type="evidence" value="ECO:0007669"/>
    <property type="project" value="UniProtKB-EC"/>
</dbReference>
<dbReference type="GO" id="GO:0005829">
    <property type="term" value="C:cytosol"/>
    <property type="evidence" value="ECO:0007669"/>
    <property type="project" value="TreeGrafter"/>
</dbReference>
<dbReference type="SUPFAM" id="SSF51690">
    <property type="entry name" value="Nicotinate/Quinolinate PRTase C-terminal domain-like"/>
    <property type="match status" value="1"/>
</dbReference>
<gene>
    <name evidence="9" type="ORF">TH5_01530</name>
</gene>
<comment type="caution">
    <text evidence="9">The sequence shown here is derived from an EMBL/GenBank/DDBJ whole genome shotgun (WGS) entry which is preliminary data.</text>
</comment>
<keyword evidence="6" id="KW-0662">Pyridine nucleotide biosynthesis</keyword>
<dbReference type="PANTHER" id="PTHR11098:SF1">
    <property type="entry name" value="NICOTINATE PHOSPHORIBOSYLTRANSFERASE"/>
    <property type="match status" value="1"/>
</dbReference>
<dbReference type="Pfam" id="PF17767">
    <property type="entry name" value="NAPRTase_N"/>
    <property type="match status" value="1"/>
</dbReference>
<dbReference type="InterPro" id="IPR040727">
    <property type="entry name" value="NAPRTase_N"/>
</dbReference>
<feature type="domain" description="Nicotinate/nicotinamide phosphoribosyltransferase" evidence="7">
    <location>
        <begin position="190"/>
        <end position="460"/>
    </location>
</feature>
<evidence type="ECO:0000256" key="1">
    <source>
        <dbReference type="ARBA" id="ARBA00004952"/>
    </source>
</evidence>
<sequence>MLINFPNRAHNANFRFDPIVRSLLDTDFYKLLMLQFIWKYYPDVHAEFSLINRTKSVKLAEIIDERELRDQLEAVRNLKFKRTELVWLAGETFYGQRSIFEPEFIQWLGDFQLPGFTLSKDDDGQYDLTFCGTWAETTMWEIYAVSIVNELRNRAGLASMSEFELDMLYAKGKSKLWDKISRLNKLDGLKIADFSTRRRHSFLWQEYCVNALTANLGTGFVGTSNAYIAFKHNLEAVGTNAHELPMVLTALSDLIKQVVGKEKDKEKAGILLDGFAVQFCDIVAKQSFLKAQYAVLAQWSVLYGQAMRVMLPDTYGSSQFYRNAPEFVTDFTGVRIDSKDPFVAGAEYISWLAGKGETAIDKLLLFSDGLDVNNIEDLHNEFSGRARVSFGWGTLCSNDFRDCHPQGSHALDPINLVCKVTTVGFEHEDKMCWTGAVKLSDNFDKATGSPKKIEDYRTVFGTEGVANVPQNF</sequence>
<dbReference type="EMBL" id="JPWA01000001">
    <property type="protein sequence ID" value="RCK07754.1"/>
    <property type="molecule type" value="Genomic_DNA"/>
</dbReference>
<accession>A0A367UK93</accession>
<evidence type="ECO:0000256" key="6">
    <source>
        <dbReference type="ARBA" id="ARBA00022642"/>
    </source>
</evidence>
<dbReference type="PIRSF" id="PIRSF000484">
    <property type="entry name" value="NAPRT"/>
    <property type="match status" value="1"/>
</dbReference>
<reference evidence="9 10" key="1">
    <citation type="submission" date="2014-07" db="EMBL/GenBank/DDBJ databases">
        <title>Draft genome sequence of Thalassospira xianhensis P-4 (MCCC 1A02616).</title>
        <authorList>
            <person name="Lai Q."/>
            <person name="Shao Z."/>
        </authorList>
    </citation>
    <scope>NUCLEOTIDE SEQUENCE [LARGE SCALE GENOMIC DNA]</scope>
    <source>
        <strain evidence="9 10">MCCC 1A02616</strain>
    </source>
</reference>
<dbReference type="Gene3D" id="3.20.140.10">
    <property type="entry name" value="nicotinate phosphoribosyltransferase"/>
    <property type="match status" value="2"/>
</dbReference>
<dbReference type="InterPro" id="IPR007229">
    <property type="entry name" value="Nic_PRibTrfase-Fam"/>
</dbReference>
<dbReference type="GO" id="GO:0016757">
    <property type="term" value="F:glycosyltransferase activity"/>
    <property type="evidence" value="ECO:0007669"/>
    <property type="project" value="UniProtKB-KW"/>
</dbReference>
<keyword evidence="9" id="KW-0328">Glycosyltransferase</keyword>
<evidence type="ECO:0000256" key="3">
    <source>
        <dbReference type="ARBA" id="ARBA00013236"/>
    </source>
</evidence>
<feature type="domain" description="Nicotinate phosphoribosyltransferase N-terminal" evidence="8">
    <location>
        <begin position="24"/>
        <end position="149"/>
    </location>
</feature>
<keyword evidence="5" id="KW-0436">Ligase</keyword>
<evidence type="ECO:0000313" key="10">
    <source>
        <dbReference type="Proteomes" id="UP000252419"/>
    </source>
</evidence>
<comment type="similarity">
    <text evidence="2">Belongs to the NAPRTase family.</text>
</comment>
<comment type="pathway">
    <text evidence="1">Cofactor biosynthesis; NAD(+) biosynthesis; nicotinate D-ribonucleotide from nicotinate: step 1/1.</text>
</comment>
<dbReference type="PANTHER" id="PTHR11098">
    <property type="entry name" value="NICOTINATE PHOSPHORIBOSYLTRANSFERASE"/>
    <property type="match status" value="1"/>
</dbReference>
<keyword evidence="9" id="KW-0808">Transferase</keyword>
<dbReference type="Proteomes" id="UP000252419">
    <property type="component" value="Unassembled WGS sequence"/>
</dbReference>
<dbReference type="SUPFAM" id="SSF54675">
    <property type="entry name" value="Nicotinate/Quinolinate PRTase N-terminal domain-like"/>
    <property type="match status" value="1"/>
</dbReference>
<keyword evidence="4" id="KW-0597">Phosphoprotein</keyword>
<evidence type="ECO:0000259" key="8">
    <source>
        <dbReference type="Pfam" id="PF17767"/>
    </source>
</evidence>
<dbReference type="InterPro" id="IPR041525">
    <property type="entry name" value="N/Namide_PRibTrfase"/>
</dbReference>
<evidence type="ECO:0000313" key="9">
    <source>
        <dbReference type="EMBL" id="RCK07754.1"/>
    </source>
</evidence>
<proteinExistence type="inferred from homology"/>
<name>A0A367UK93_9PROT</name>
<organism evidence="9 10">
    <name type="scientific">Thalassospira xianhensis MCCC 1A02616</name>
    <dbReference type="NCBI Taxonomy" id="1177929"/>
    <lineage>
        <taxon>Bacteria</taxon>
        <taxon>Pseudomonadati</taxon>
        <taxon>Pseudomonadota</taxon>
        <taxon>Alphaproteobacteria</taxon>
        <taxon>Rhodospirillales</taxon>
        <taxon>Thalassospiraceae</taxon>
        <taxon>Thalassospira</taxon>
    </lineage>
</organism>
<dbReference type="GO" id="GO:0034355">
    <property type="term" value="P:NAD+ biosynthetic process via the salvage pathway"/>
    <property type="evidence" value="ECO:0007669"/>
    <property type="project" value="TreeGrafter"/>
</dbReference>
<dbReference type="RefSeq" id="WP_114120324.1">
    <property type="nucleotide sequence ID" value="NZ_JPWA01000001.1"/>
</dbReference>